<keyword evidence="6" id="KW-1185">Reference proteome</keyword>
<dbReference type="GO" id="GO:0003677">
    <property type="term" value="F:DNA binding"/>
    <property type="evidence" value="ECO:0007669"/>
    <property type="project" value="UniProtKB-KW"/>
</dbReference>
<dbReference type="AlphaFoldDB" id="A1HQI2"/>
<proteinExistence type="inferred from homology"/>
<keyword evidence="3" id="KW-0238">DNA-binding</keyword>
<gene>
    <name evidence="5" type="ORF">TcarDRAFT_1193</name>
</gene>
<sequence length="438" mass="49447">MTINKFKVVKIKDVGKVITGKTPPTSQPELFGDKYPFITPSDISSFDVRYIDFVERGLSDKGFDKQKRYALPKDTVCYVCIGSTIGKVCLTNKVSFTNQQINSIVVNRDKFNPKYVYYLLRAETPKIQAISGGTGAGKAILNKSSFEDIDLNVFPLPIQNKIAAILSAYDDLIENNTRRIKILEEMAQLLYREWFVKFRFPGHEKVRMVDSELGPIPEGWEVKNIGSLLAHTIGGGWGEVSRSDKYTVPAYVIRGTDIPNVRQGSIESCPLRYHTESNFRSRKLKAGDIVFEVSGGSKGQPVGRALLINQSLLNSYDNDVICASFCKLIRPDKETMLPELIYLHLLEIYANGVIEKYQVQSTGITNFKYEFFLKNDQILVPDRKIQQNFADHIIPIFDMIQKLGAMNRNLRRTRDLLLPKLISGELDVEDLDIAVGGD</sequence>
<dbReference type="Proteomes" id="UP000005139">
    <property type="component" value="Unassembled WGS sequence"/>
</dbReference>
<evidence type="ECO:0000256" key="2">
    <source>
        <dbReference type="ARBA" id="ARBA00022747"/>
    </source>
</evidence>
<evidence type="ECO:0000313" key="5">
    <source>
        <dbReference type="EMBL" id="EAX47787.1"/>
    </source>
</evidence>
<protein>
    <submittedName>
        <fullName evidence="5">Restriction modification system DNA specificity domain</fullName>
    </submittedName>
</protein>
<dbReference type="RefSeq" id="WP_007289286.1">
    <property type="nucleotide sequence ID" value="NZ_AAWL01000007.1"/>
</dbReference>
<evidence type="ECO:0000259" key="4">
    <source>
        <dbReference type="Pfam" id="PF01420"/>
    </source>
</evidence>
<dbReference type="InterPro" id="IPR052021">
    <property type="entry name" value="Type-I_RS_S_subunit"/>
</dbReference>
<comment type="similarity">
    <text evidence="1">Belongs to the type-I restriction system S methylase family.</text>
</comment>
<name>A1HQI2_9FIRM</name>
<comment type="caution">
    <text evidence="5">The sequence shown here is derived from an EMBL/GenBank/DDBJ whole genome shotgun (WGS) entry which is preliminary data.</text>
</comment>
<dbReference type="PANTHER" id="PTHR30408">
    <property type="entry name" value="TYPE-1 RESTRICTION ENZYME ECOKI SPECIFICITY PROTEIN"/>
    <property type="match status" value="1"/>
</dbReference>
<dbReference type="GO" id="GO:0009307">
    <property type="term" value="P:DNA restriction-modification system"/>
    <property type="evidence" value="ECO:0007669"/>
    <property type="project" value="UniProtKB-KW"/>
</dbReference>
<dbReference type="Pfam" id="PF01420">
    <property type="entry name" value="Methylase_S"/>
    <property type="match status" value="1"/>
</dbReference>
<dbReference type="SUPFAM" id="SSF116734">
    <property type="entry name" value="DNA methylase specificity domain"/>
    <property type="match status" value="2"/>
</dbReference>
<keyword evidence="2" id="KW-0680">Restriction system</keyword>
<dbReference type="Gene3D" id="1.10.287.1120">
    <property type="entry name" value="Bipartite methylase S protein"/>
    <property type="match status" value="1"/>
</dbReference>
<dbReference type="OrthoDB" id="9811611at2"/>
<evidence type="ECO:0000256" key="1">
    <source>
        <dbReference type="ARBA" id="ARBA00010923"/>
    </source>
</evidence>
<dbReference type="eggNOG" id="COG0732">
    <property type="taxonomic scope" value="Bacteria"/>
</dbReference>
<dbReference type="PANTHER" id="PTHR30408:SF13">
    <property type="entry name" value="TYPE I RESTRICTION ENZYME HINDI SPECIFICITY SUBUNIT"/>
    <property type="match status" value="1"/>
</dbReference>
<accession>A1HQI2</accession>
<dbReference type="EMBL" id="AAWL01000007">
    <property type="protein sequence ID" value="EAX47787.1"/>
    <property type="molecule type" value="Genomic_DNA"/>
</dbReference>
<dbReference type="Gene3D" id="3.90.220.20">
    <property type="entry name" value="DNA methylase specificity domains"/>
    <property type="match status" value="2"/>
</dbReference>
<reference evidence="5 6" key="1">
    <citation type="submission" date="2007-01" db="EMBL/GenBank/DDBJ databases">
        <title>Annotation of the draft genome assembly of Thermosinus carboxydivorans Nor1.</title>
        <authorList>
            <consortium name="US DOE Joint Genome Institute (JGI-ORNL)"/>
            <person name="Larimer F."/>
            <person name="Land M."/>
            <person name="Hauser L."/>
        </authorList>
    </citation>
    <scope>NUCLEOTIDE SEQUENCE [LARGE SCALE GENOMIC DNA]</scope>
    <source>
        <strain evidence="5 6">Nor1</strain>
    </source>
</reference>
<reference evidence="5 6" key="2">
    <citation type="submission" date="2007-01" db="EMBL/GenBank/DDBJ databases">
        <title>Sequencing of the draft genome and assembly of Thermosinus carboxydivorans Nor1.</title>
        <authorList>
            <consortium name="US DOE Joint Genome Institute (JGI-PGF)"/>
            <person name="Copeland A."/>
            <person name="Lucas S."/>
            <person name="Lapidus A."/>
            <person name="Barry K."/>
            <person name="Glavina del Rio T."/>
            <person name="Dalin E."/>
            <person name="Tice H."/>
            <person name="Bruce D."/>
            <person name="Pitluck S."/>
            <person name="Richardson P."/>
        </authorList>
    </citation>
    <scope>NUCLEOTIDE SEQUENCE [LARGE SCALE GENOMIC DNA]</scope>
    <source>
        <strain evidence="5 6">Nor1</strain>
    </source>
</reference>
<organism evidence="5 6">
    <name type="scientific">Thermosinus carboxydivorans Nor1</name>
    <dbReference type="NCBI Taxonomy" id="401526"/>
    <lineage>
        <taxon>Bacteria</taxon>
        <taxon>Bacillati</taxon>
        <taxon>Bacillota</taxon>
        <taxon>Negativicutes</taxon>
        <taxon>Selenomonadales</taxon>
        <taxon>Sporomusaceae</taxon>
        <taxon>Thermosinus</taxon>
    </lineage>
</organism>
<evidence type="ECO:0000256" key="3">
    <source>
        <dbReference type="ARBA" id="ARBA00023125"/>
    </source>
</evidence>
<feature type="domain" description="Type I restriction modification DNA specificity" evidence="4">
    <location>
        <begin position="5"/>
        <end position="184"/>
    </location>
</feature>
<dbReference type="InterPro" id="IPR000055">
    <property type="entry name" value="Restrct_endonuc_typeI_TRD"/>
</dbReference>
<dbReference type="CDD" id="cd17516">
    <property type="entry name" value="RMtype1_S_HinAWORF1578P-TRD2-CR2_like"/>
    <property type="match status" value="1"/>
</dbReference>
<dbReference type="InterPro" id="IPR044946">
    <property type="entry name" value="Restrct_endonuc_typeI_TRD_sf"/>
</dbReference>
<evidence type="ECO:0000313" key="6">
    <source>
        <dbReference type="Proteomes" id="UP000005139"/>
    </source>
</evidence>